<organism evidence="2 3">
    <name type="scientific">Phycomyces blakesleeanus (strain ATCC 8743b / DSM 1359 / FGSC 10004 / NBRC 33097 / NRRL 1555)</name>
    <dbReference type="NCBI Taxonomy" id="763407"/>
    <lineage>
        <taxon>Eukaryota</taxon>
        <taxon>Fungi</taxon>
        <taxon>Fungi incertae sedis</taxon>
        <taxon>Mucoromycota</taxon>
        <taxon>Mucoromycotina</taxon>
        <taxon>Mucoromycetes</taxon>
        <taxon>Mucorales</taxon>
        <taxon>Phycomycetaceae</taxon>
        <taxon>Phycomyces</taxon>
    </lineage>
</organism>
<gene>
    <name evidence="2" type="ORF">PHYBLDRAFT_165387</name>
</gene>
<proteinExistence type="predicted"/>
<dbReference type="VEuPathDB" id="FungiDB:PHYBLDRAFT_165387"/>
<reference evidence="3" key="1">
    <citation type="submission" date="2015-06" db="EMBL/GenBank/DDBJ databases">
        <title>Expansion of signal transduction pathways in fungi by whole-genome duplication.</title>
        <authorList>
            <consortium name="DOE Joint Genome Institute"/>
            <person name="Corrochano L.M."/>
            <person name="Kuo A."/>
            <person name="Marcet-Houben M."/>
            <person name="Polaino S."/>
            <person name="Salamov A."/>
            <person name="Villalobos J.M."/>
            <person name="Alvarez M.I."/>
            <person name="Avalos J."/>
            <person name="Benito E.P."/>
            <person name="Benoit I."/>
            <person name="Burger G."/>
            <person name="Camino L.P."/>
            <person name="Canovas D."/>
            <person name="Cerda-Olmedo E."/>
            <person name="Cheng J.-F."/>
            <person name="Dominguez A."/>
            <person name="Elias M."/>
            <person name="Eslava A.P."/>
            <person name="Glaser F."/>
            <person name="Grimwood J."/>
            <person name="Gutierrez G."/>
            <person name="Heitman J."/>
            <person name="Henrissat B."/>
            <person name="Iturriaga E.A."/>
            <person name="Lang B.F."/>
            <person name="Lavin J.L."/>
            <person name="Lee S."/>
            <person name="Li W."/>
            <person name="Lindquist E."/>
            <person name="Lopez-Garcia S."/>
            <person name="Luque E.M."/>
            <person name="Marcos A.T."/>
            <person name="Martin J."/>
            <person name="McCluskey K."/>
            <person name="Medina H.R."/>
            <person name="Miralles-Duran A."/>
            <person name="Miyazaki A."/>
            <person name="Munoz-Torres E."/>
            <person name="Oguiza J.A."/>
            <person name="Ohm R."/>
            <person name="Olmedo M."/>
            <person name="Orejas M."/>
            <person name="Ortiz-Castellanos L."/>
            <person name="Pisabarro A.G."/>
            <person name="Rodriguez-Romero J."/>
            <person name="Ruiz-Herrera J."/>
            <person name="Ruiz-Vazquez R."/>
            <person name="Sanz C."/>
            <person name="Schackwitz W."/>
            <person name="Schmutz J."/>
            <person name="Shahriari M."/>
            <person name="Shelest E."/>
            <person name="Silva-Franco F."/>
            <person name="Soanes D."/>
            <person name="Syed K."/>
            <person name="Tagua V.G."/>
            <person name="Talbot N.J."/>
            <person name="Thon M."/>
            <person name="De vries R.P."/>
            <person name="Wiebenga A."/>
            <person name="Yadav J.S."/>
            <person name="Braun E.L."/>
            <person name="Baker S."/>
            <person name="Garre V."/>
            <person name="Horwitz B."/>
            <person name="Torres-Martinez S."/>
            <person name="Idnurm A."/>
            <person name="Herrera-Estrella A."/>
            <person name="Gabaldon T."/>
            <person name="Grigoriev I.V."/>
        </authorList>
    </citation>
    <scope>NUCLEOTIDE SEQUENCE [LARGE SCALE GENOMIC DNA]</scope>
    <source>
        <strain evidence="3">NRRL 1555(-)</strain>
    </source>
</reference>
<dbReference type="AlphaFoldDB" id="A0A167NYN7"/>
<dbReference type="Proteomes" id="UP000077315">
    <property type="component" value="Unassembled WGS sequence"/>
</dbReference>
<evidence type="ECO:0000313" key="2">
    <source>
        <dbReference type="EMBL" id="OAD76889.1"/>
    </source>
</evidence>
<evidence type="ECO:0000313" key="3">
    <source>
        <dbReference type="Proteomes" id="UP000077315"/>
    </source>
</evidence>
<feature type="region of interest" description="Disordered" evidence="1">
    <location>
        <begin position="181"/>
        <end position="213"/>
    </location>
</feature>
<keyword evidence="3" id="KW-1185">Reference proteome</keyword>
<feature type="compositionally biased region" description="Low complexity" evidence="1">
    <location>
        <begin position="200"/>
        <end position="209"/>
    </location>
</feature>
<dbReference type="EMBL" id="KV440975">
    <property type="protein sequence ID" value="OAD76889.1"/>
    <property type="molecule type" value="Genomic_DNA"/>
</dbReference>
<evidence type="ECO:0000256" key="1">
    <source>
        <dbReference type="SAM" id="MobiDB-lite"/>
    </source>
</evidence>
<dbReference type="GeneID" id="28996131"/>
<accession>A0A167NYN7</accession>
<name>A0A167NYN7_PHYB8</name>
<dbReference type="RefSeq" id="XP_018294929.1">
    <property type="nucleotide sequence ID" value="XM_018435225.1"/>
</dbReference>
<dbReference type="InParanoid" id="A0A167NYN7"/>
<protein>
    <submittedName>
        <fullName evidence="2">Uncharacterized protein</fullName>
    </submittedName>
</protein>
<feature type="compositionally biased region" description="Basic and acidic residues" evidence="1">
    <location>
        <begin position="181"/>
        <end position="199"/>
    </location>
</feature>
<sequence>MSDINTTLLNSIQKIEVDLAEIKQALRELQRQFSNQFAPALTEYPDQLGKQVINTGGEFKGKNEAQKYNLLLQILHEQDWKARCKEVPQGQPLPPLVPLSDHDLTVKRLHLKTLGRTVKHDIIDKDYSAASKEWKNIPEKNREYYMMHLERLAKNGGLHIHQYKRMWCARSLLWESFKSDNQTHKRRMAEKNKTQRDISDSSLSSPDMSETGDVESPIMADVLSPPPTASVEPARKRSRRSVNAYFTEQYICRNRPAAKISHSKIVDALLKSKSSVKGHEYNACPSDYQLYEINENQESCVDYGKLQYKTDPEQSQILSVSMKLMSFSDMFSQMLADTATR</sequence>